<comment type="similarity">
    <text evidence="1">Belongs to the carbohydrate kinase PfkB family.</text>
</comment>
<dbReference type="RefSeq" id="WP_089533708.1">
    <property type="nucleotide sequence ID" value="NZ_CP022437.1"/>
</dbReference>
<dbReference type="InterPro" id="IPR029056">
    <property type="entry name" value="Ribokinase-like"/>
</dbReference>
<gene>
    <name evidence="5" type="ORF">CFK40_17670</name>
</gene>
<dbReference type="InterPro" id="IPR052700">
    <property type="entry name" value="Carb_kinase_PfkB-like"/>
</dbReference>
<evidence type="ECO:0000313" key="6">
    <source>
        <dbReference type="Proteomes" id="UP000204391"/>
    </source>
</evidence>
<sequence>MSYGFTPNDLGDAAEAHLKSGGIDTTWVFRSGERIGSYYYEEGFSLRQAKVIYDRKYSSFLELPNETINWDAIYSDIDLLHTTGITPAVSAEMKDFTLLAIKEAKKRNIQVSFDFNYRSKLWSVEEARETFLKILPYVDICFAGYKDFVYLLGNDGPEQFDEAVLERYYGEFAEHYDIAYFSCTNRTVHSSSSNELEGYIFNNGVLYKSNSFSFEIVDRIGGGDAFAAGVIHGILANLNSQETIEFGIGSSVLKHLVYGDHNQFNADEVAEFLASQGKDVNR</sequence>
<dbReference type="SUPFAM" id="SSF53613">
    <property type="entry name" value="Ribokinase-like"/>
    <property type="match status" value="1"/>
</dbReference>
<reference evidence="5 6" key="1">
    <citation type="journal article" date="2003" name="Int. J. Syst. Evol. Microbiol.">
        <title>Virgibacillus carmonensis sp. nov., Virgibacillus necropolis sp. nov. and Virgibacillus picturae sp. nov., three novel species isolated from deteriorated mural paintings, transfer of the species of the genus salibacillus to Virgibacillus, as Virgibacillus marismortui comb. nov. and Virgibacillus salexigens comb. nov., and emended description of the genus Virgibacillus.</title>
        <authorList>
            <person name="Heyrman J."/>
            <person name="Logan N.A."/>
            <person name="Busse H.J."/>
            <person name="Balcaen A."/>
            <person name="Lebbe L."/>
            <person name="Rodriguez-Diaz M."/>
            <person name="Swings J."/>
            <person name="De Vos P."/>
        </authorList>
    </citation>
    <scope>NUCLEOTIDE SEQUENCE [LARGE SCALE GENOMIC DNA]</scope>
    <source>
        <strain evidence="5 6">LMG 19488</strain>
    </source>
</reference>
<evidence type="ECO:0000256" key="1">
    <source>
        <dbReference type="ARBA" id="ARBA00010688"/>
    </source>
</evidence>
<feature type="domain" description="Carbohydrate kinase PfkB" evidence="4">
    <location>
        <begin position="4"/>
        <end position="253"/>
    </location>
</feature>
<dbReference type="Pfam" id="PF00294">
    <property type="entry name" value="PfkB"/>
    <property type="match status" value="1"/>
</dbReference>
<proteinExistence type="inferred from homology"/>
<evidence type="ECO:0000256" key="2">
    <source>
        <dbReference type="ARBA" id="ARBA00022679"/>
    </source>
</evidence>
<name>A0A221MGH2_9BACI</name>
<dbReference type="InterPro" id="IPR011611">
    <property type="entry name" value="PfkB_dom"/>
</dbReference>
<keyword evidence="6" id="KW-1185">Reference proteome</keyword>
<dbReference type="EMBL" id="CP022437">
    <property type="protein sequence ID" value="ASN06712.1"/>
    <property type="molecule type" value="Genomic_DNA"/>
</dbReference>
<dbReference type="GO" id="GO:0016301">
    <property type="term" value="F:kinase activity"/>
    <property type="evidence" value="ECO:0007669"/>
    <property type="project" value="UniProtKB-KW"/>
</dbReference>
<evidence type="ECO:0000256" key="3">
    <source>
        <dbReference type="ARBA" id="ARBA00022777"/>
    </source>
</evidence>
<dbReference type="PANTHER" id="PTHR43320">
    <property type="entry name" value="SUGAR KINASE"/>
    <property type="match status" value="1"/>
</dbReference>
<organism evidence="5 6">
    <name type="scientific">Virgibacillus necropolis</name>
    <dbReference type="NCBI Taxonomy" id="163877"/>
    <lineage>
        <taxon>Bacteria</taxon>
        <taxon>Bacillati</taxon>
        <taxon>Bacillota</taxon>
        <taxon>Bacilli</taxon>
        <taxon>Bacillales</taxon>
        <taxon>Bacillaceae</taxon>
        <taxon>Virgibacillus</taxon>
    </lineage>
</organism>
<dbReference type="PANTHER" id="PTHR43320:SF2">
    <property type="entry name" value="2-DEHYDRO-3-DEOXYGLUCONOKINASE_2-DEHYDRO-3-DEOXYGALACTONOKINASE"/>
    <property type="match status" value="1"/>
</dbReference>
<evidence type="ECO:0000259" key="4">
    <source>
        <dbReference type="Pfam" id="PF00294"/>
    </source>
</evidence>
<accession>A0A221MGH2</accession>
<dbReference type="OrthoDB" id="9813569at2"/>
<dbReference type="AlphaFoldDB" id="A0A221MGH2"/>
<evidence type="ECO:0000313" key="5">
    <source>
        <dbReference type="EMBL" id="ASN06712.1"/>
    </source>
</evidence>
<dbReference type="CDD" id="cd01166">
    <property type="entry name" value="KdgK"/>
    <property type="match status" value="1"/>
</dbReference>
<dbReference type="Gene3D" id="3.40.1190.20">
    <property type="match status" value="1"/>
</dbReference>
<dbReference type="KEGG" id="vne:CFK40_17670"/>
<dbReference type="Proteomes" id="UP000204391">
    <property type="component" value="Chromosome"/>
</dbReference>
<keyword evidence="3" id="KW-0418">Kinase</keyword>
<protein>
    <recommendedName>
        <fullName evidence="4">Carbohydrate kinase PfkB domain-containing protein</fullName>
    </recommendedName>
</protein>
<keyword evidence="2" id="KW-0808">Transferase</keyword>